<dbReference type="FunFam" id="2.30.29.30:FF:000111">
    <property type="entry name" value="anillin isoform X1"/>
    <property type="match status" value="1"/>
</dbReference>
<dbReference type="GO" id="GO:0005826">
    <property type="term" value="C:actomyosin contractile ring"/>
    <property type="evidence" value="ECO:0007669"/>
    <property type="project" value="TreeGrafter"/>
</dbReference>
<keyword evidence="1" id="KW-0175">Coiled coil</keyword>
<dbReference type="InterPro" id="IPR037840">
    <property type="entry name" value="PH_Anillin"/>
</dbReference>
<proteinExistence type="predicted"/>
<evidence type="ECO:0000313" key="4">
    <source>
        <dbReference type="Proteomes" id="UP000792457"/>
    </source>
</evidence>
<dbReference type="PANTHER" id="PTHR21538:SF23">
    <property type="entry name" value="ANILLIN"/>
    <property type="match status" value="1"/>
</dbReference>
<dbReference type="InterPro" id="IPR001849">
    <property type="entry name" value="PH_domain"/>
</dbReference>
<dbReference type="InterPro" id="IPR051364">
    <property type="entry name" value="Cytokinesis/Rho-signaling"/>
</dbReference>
<gene>
    <name evidence="3" type="ORF">J437_LFUL008898</name>
</gene>
<sequence>MHEIQRLKIEGTLWPKQSPDAPDAASLGLEKGDLYISEITLPLKREFLNGVANGDVDFTHHFVCLIKHQENVIATEMLSTDTINKSRGVMMTSLKFNNTICLSGLYSDFKVTLEIYALQVRKEVLSHEVKYHIRKDASKIRLTPKKLLKQESRLIMPAVQSPAGPSAVRSTAFSLTGYVIFSLRELKRVQWTLNKVPYSSPLDGTIHMKLQCHLEQVAEERGFLTMFDDVSGFGAWHRRWCLLHGDKLAYWKYPEDERKKEPIGWINLNACITQKVGPVPREICARPNTFLLETKRPAHPDDKDTLVIVTSGTYTTIRHLLSADSKEERQLWCTQVNKALSSLRAWGPKS</sequence>
<dbReference type="GO" id="GO:0000281">
    <property type="term" value="P:mitotic cytokinesis"/>
    <property type="evidence" value="ECO:0007669"/>
    <property type="project" value="TreeGrafter"/>
</dbReference>
<reference evidence="3" key="2">
    <citation type="submission" date="2017-10" db="EMBL/GenBank/DDBJ databases">
        <title>Ladona fulva Genome sequencing and assembly.</title>
        <authorList>
            <person name="Murali S."/>
            <person name="Richards S."/>
            <person name="Bandaranaike D."/>
            <person name="Bellair M."/>
            <person name="Blankenburg K."/>
            <person name="Chao H."/>
            <person name="Dinh H."/>
            <person name="Doddapaneni H."/>
            <person name="Dugan-Rocha S."/>
            <person name="Elkadiri S."/>
            <person name="Gnanaolivu R."/>
            <person name="Hernandez B."/>
            <person name="Skinner E."/>
            <person name="Javaid M."/>
            <person name="Lee S."/>
            <person name="Li M."/>
            <person name="Ming W."/>
            <person name="Munidasa M."/>
            <person name="Muniz J."/>
            <person name="Nguyen L."/>
            <person name="Hughes D."/>
            <person name="Osuji N."/>
            <person name="Pu L.-L."/>
            <person name="Puazo M."/>
            <person name="Qu C."/>
            <person name="Quiroz J."/>
            <person name="Raj R."/>
            <person name="Weissenberger G."/>
            <person name="Xin Y."/>
            <person name="Zou X."/>
            <person name="Han Y."/>
            <person name="Worley K."/>
            <person name="Muzny D."/>
            <person name="Gibbs R."/>
        </authorList>
    </citation>
    <scope>NUCLEOTIDE SEQUENCE</scope>
    <source>
        <strain evidence="3">Sampled in the wild</strain>
    </source>
</reference>
<dbReference type="GO" id="GO:0000915">
    <property type="term" value="P:actomyosin contractile ring assembly"/>
    <property type="evidence" value="ECO:0007669"/>
    <property type="project" value="TreeGrafter"/>
</dbReference>
<evidence type="ECO:0000259" key="2">
    <source>
        <dbReference type="PROSITE" id="PS50003"/>
    </source>
</evidence>
<protein>
    <recommendedName>
        <fullName evidence="2">PH domain-containing protein</fullName>
    </recommendedName>
</protein>
<name>A0A8K0K5D5_LADFU</name>
<dbReference type="EMBL" id="KZ308380">
    <property type="protein sequence ID" value="KAG8228661.1"/>
    <property type="molecule type" value="Genomic_DNA"/>
</dbReference>
<evidence type="ECO:0000256" key="1">
    <source>
        <dbReference type="ARBA" id="ARBA00023054"/>
    </source>
</evidence>
<organism evidence="3 4">
    <name type="scientific">Ladona fulva</name>
    <name type="common">Scarce chaser dragonfly</name>
    <name type="synonym">Libellula fulva</name>
    <dbReference type="NCBI Taxonomy" id="123851"/>
    <lineage>
        <taxon>Eukaryota</taxon>
        <taxon>Metazoa</taxon>
        <taxon>Ecdysozoa</taxon>
        <taxon>Arthropoda</taxon>
        <taxon>Hexapoda</taxon>
        <taxon>Insecta</taxon>
        <taxon>Pterygota</taxon>
        <taxon>Palaeoptera</taxon>
        <taxon>Odonata</taxon>
        <taxon>Epiprocta</taxon>
        <taxon>Anisoptera</taxon>
        <taxon>Libelluloidea</taxon>
        <taxon>Libellulidae</taxon>
        <taxon>Ladona</taxon>
    </lineage>
</organism>
<feature type="domain" description="PH" evidence="2">
    <location>
        <begin position="217"/>
        <end position="341"/>
    </location>
</feature>
<reference evidence="3" key="1">
    <citation type="submission" date="2013-04" db="EMBL/GenBank/DDBJ databases">
        <authorList>
            <person name="Qu J."/>
            <person name="Murali S.C."/>
            <person name="Bandaranaike D."/>
            <person name="Bellair M."/>
            <person name="Blankenburg K."/>
            <person name="Chao H."/>
            <person name="Dinh H."/>
            <person name="Doddapaneni H."/>
            <person name="Downs B."/>
            <person name="Dugan-Rocha S."/>
            <person name="Elkadiri S."/>
            <person name="Gnanaolivu R.D."/>
            <person name="Hernandez B."/>
            <person name="Javaid M."/>
            <person name="Jayaseelan J.C."/>
            <person name="Lee S."/>
            <person name="Li M."/>
            <person name="Ming W."/>
            <person name="Munidasa M."/>
            <person name="Muniz J."/>
            <person name="Nguyen L."/>
            <person name="Ongeri F."/>
            <person name="Osuji N."/>
            <person name="Pu L.-L."/>
            <person name="Puazo M."/>
            <person name="Qu C."/>
            <person name="Quiroz J."/>
            <person name="Raj R."/>
            <person name="Weissenberger G."/>
            <person name="Xin Y."/>
            <person name="Zou X."/>
            <person name="Han Y."/>
            <person name="Richards S."/>
            <person name="Worley K."/>
            <person name="Muzny D."/>
            <person name="Gibbs R."/>
        </authorList>
    </citation>
    <scope>NUCLEOTIDE SEQUENCE</scope>
    <source>
        <strain evidence="3">Sampled in the wild</strain>
    </source>
</reference>
<dbReference type="SUPFAM" id="SSF50729">
    <property type="entry name" value="PH domain-like"/>
    <property type="match status" value="1"/>
</dbReference>
<dbReference type="CDD" id="cd01263">
    <property type="entry name" value="PH_anillin"/>
    <property type="match status" value="1"/>
</dbReference>
<dbReference type="OrthoDB" id="5915976at2759"/>
<dbReference type="SMART" id="SM00233">
    <property type="entry name" value="PH"/>
    <property type="match status" value="1"/>
</dbReference>
<dbReference type="Gene3D" id="2.30.29.30">
    <property type="entry name" value="Pleckstrin-homology domain (PH domain)/Phosphotyrosine-binding domain (PTB)"/>
    <property type="match status" value="1"/>
</dbReference>
<dbReference type="PANTHER" id="PTHR21538">
    <property type="entry name" value="ANILLIN/RHOTEKIN RTKN"/>
    <property type="match status" value="1"/>
</dbReference>
<dbReference type="PROSITE" id="PS50003">
    <property type="entry name" value="PH_DOMAIN"/>
    <property type="match status" value="1"/>
</dbReference>
<accession>A0A8K0K5D5</accession>
<evidence type="ECO:0000313" key="3">
    <source>
        <dbReference type="EMBL" id="KAG8228661.1"/>
    </source>
</evidence>
<dbReference type="GO" id="GO:0031106">
    <property type="term" value="P:septin ring organization"/>
    <property type="evidence" value="ECO:0007669"/>
    <property type="project" value="TreeGrafter"/>
</dbReference>
<dbReference type="InterPro" id="IPR011993">
    <property type="entry name" value="PH-like_dom_sf"/>
</dbReference>
<comment type="caution">
    <text evidence="3">The sequence shown here is derived from an EMBL/GenBank/DDBJ whole genome shotgun (WGS) entry which is preliminary data.</text>
</comment>
<dbReference type="AlphaFoldDB" id="A0A8K0K5D5"/>
<keyword evidence="4" id="KW-1185">Reference proteome</keyword>
<dbReference type="Pfam" id="PF00169">
    <property type="entry name" value="PH"/>
    <property type="match status" value="1"/>
</dbReference>
<dbReference type="InterPro" id="IPR012966">
    <property type="entry name" value="AHD"/>
</dbReference>
<dbReference type="Pfam" id="PF08174">
    <property type="entry name" value="Anillin"/>
    <property type="match status" value="1"/>
</dbReference>
<dbReference type="Proteomes" id="UP000792457">
    <property type="component" value="Unassembled WGS sequence"/>
</dbReference>